<dbReference type="InterPro" id="IPR029065">
    <property type="entry name" value="Enolase_C-like"/>
</dbReference>
<proteinExistence type="predicted"/>
<dbReference type="Pfam" id="PF13378">
    <property type="entry name" value="MR_MLE_C"/>
    <property type="match status" value="1"/>
</dbReference>
<dbReference type="SUPFAM" id="SSF51604">
    <property type="entry name" value="Enolase C-terminal domain-like"/>
    <property type="match status" value="1"/>
</dbReference>
<feature type="domain" description="Enolase C-terminal" evidence="2">
    <location>
        <begin position="8"/>
        <end position="59"/>
    </location>
</feature>
<dbReference type="EMBL" id="CP017704">
    <property type="protein sequence ID" value="ASS96825.1"/>
    <property type="molecule type" value="Genomic_DNA"/>
</dbReference>
<accession>A0A223ENS3</accession>
<evidence type="ECO:0000256" key="1">
    <source>
        <dbReference type="ARBA" id="ARBA00022723"/>
    </source>
</evidence>
<dbReference type="InterPro" id="IPR029017">
    <property type="entry name" value="Enolase-like_N"/>
</dbReference>
<gene>
    <name evidence="3" type="ORF">BS1321_24725</name>
</gene>
<dbReference type="Gene3D" id="3.30.390.10">
    <property type="entry name" value="Enolase-like, N-terminal domain"/>
    <property type="match status" value="1"/>
</dbReference>
<dbReference type="Proteomes" id="UP000214618">
    <property type="component" value="Chromosome"/>
</dbReference>
<keyword evidence="1" id="KW-0479">Metal-binding</keyword>
<dbReference type="GO" id="GO:0046872">
    <property type="term" value="F:metal ion binding"/>
    <property type="evidence" value="ECO:0007669"/>
    <property type="project" value="UniProtKB-KW"/>
</dbReference>
<dbReference type="RefSeq" id="WP_063235049.1">
    <property type="nucleotide sequence ID" value="NZ_BCVO01000019.1"/>
</dbReference>
<dbReference type="InterPro" id="IPR036849">
    <property type="entry name" value="Enolase-like_C_sf"/>
</dbReference>
<protein>
    <recommendedName>
        <fullName evidence="2">Enolase C-terminal domain-containing protein</fullName>
    </recommendedName>
</protein>
<reference evidence="3 4" key="1">
    <citation type="submission" date="2016-10" db="EMBL/GenBank/DDBJ databases">
        <title>The whole genome sequencing and assembly of Bacillus simplex DSM 1321 strain.</title>
        <authorList>
            <person name="Park M.-K."/>
            <person name="Lee Y.-J."/>
            <person name="Yi H."/>
            <person name="Bahn Y.-S."/>
            <person name="Kim J.F."/>
            <person name="Lee D.-W."/>
        </authorList>
    </citation>
    <scope>NUCLEOTIDE SEQUENCE [LARGE SCALE GENOMIC DNA]</scope>
    <source>
        <strain evidence="3 4">DSM 1321</strain>
    </source>
</reference>
<organism evidence="3 4">
    <name type="scientific">Peribacillus simplex NBRC 15720 = DSM 1321</name>
    <dbReference type="NCBI Taxonomy" id="1349754"/>
    <lineage>
        <taxon>Bacteria</taxon>
        <taxon>Bacillati</taxon>
        <taxon>Bacillota</taxon>
        <taxon>Bacilli</taxon>
        <taxon>Bacillales</taxon>
        <taxon>Bacillaceae</taxon>
        <taxon>Peribacillus</taxon>
    </lineage>
</organism>
<dbReference type="GeneID" id="56475998"/>
<name>A0A223ENS3_9BACI</name>
<evidence type="ECO:0000259" key="2">
    <source>
        <dbReference type="Pfam" id="PF13378"/>
    </source>
</evidence>
<evidence type="ECO:0000313" key="4">
    <source>
        <dbReference type="Proteomes" id="UP000214618"/>
    </source>
</evidence>
<dbReference type="Gene3D" id="3.20.20.120">
    <property type="entry name" value="Enolase-like C-terminal domain"/>
    <property type="match status" value="1"/>
</dbReference>
<sequence>MKISLPSKNFIIQEQSLGIHYYEGKDILDYMKNPELFDYENGYVNIPDKPGLGVDIAEKKVKQAAETGHDWKNPIWRKEDGIIAEW</sequence>
<dbReference type="AlphaFoldDB" id="A0A223ENS3"/>
<evidence type="ECO:0000313" key="3">
    <source>
        <dbReference type="EMBL" id="ASS96825.1"/>
    </source>
</evidence>